<feature type="region of interest" description="Disordered" evidence="1">
    <location>
        <begin position="231"/>
        <end position="389"/>
    </location>
</feature>
<feature type="region of interest" description="Disordered" evidence="1">
    <location>
        <begin position="162"/>
        <end position="201"/>
    </location>
</feature>
<feature type="region of interest" description="Disordered" evidence="1">
    <location>
        <begin position="1"/>
        <end position="30"/>
    </location>
</feature>
<name>A0A9W9CUN8_9PEZI</name>
<reference evidence="2" key="1">
    <citation type="submission" date="2022-10" db="EMBL/GenBank/DDBJ databases">
        <title>Tapping the CABI collections for fungal endophytes: first genome assemblies for Collariella, Neodidymelliopsis, Ascochyta clinopodiicola, Didymella pomorum, Didymosphaeria variabile, Neocosmospora piperis and Neocucurbitaria cava.</title>
        <authorList>
            <person name="Hill R."/>
        </authorList>
    </citation>
    <scope>NUCLEOTIDE SEQUENCE</scope>
    <source>
        <strain evidence="2">IMI 355082</strain>
    </source>
</reference>
<gene>
    <name evidence="2" type="ORF">N0V93_006641</name>
</gene>
<dbReference type="EMBL" id="JAPEVB010000004">
    <property type="protein sequence ID" value="KAJ4389178.1"/>
    <property type="molecule type" value="Genomic_DNA"/>
</dbReference>
<dbReference type="Proteomes" id="UP001140453">
    <property type="component" value="Unassembled WGS sequence"/>
</dbReference>
<feature type="compositionally biased region" description="Low complexity" evidence="1">
    <location>
        <begin position="505"/>
        <end position="527"/>
    </location>
</feature>
<feature type="compositionally biased region" description="Low complexity" evidence="1">
    <location>
        <begin position="481"/>
        <end position="493"/>
    </location>
</feature>
<feature type="compositionally biased region" description="Low complexity" evidence="1">
    <location>
        <begin position="175"/>
        <end position="191"/>
    </location>
</feature>
<sequence length="668" mass="73611">MNPHLHLHQGPSDCNPGHGNARSIENSRNSRIRGRFLSKINKFVLRSSQSALKNERSISPSSPTYPFKIIHKRDIMPLYSPPRPMMPRTESECEEALQEMFSYTRDVRRPSTVPSEGPLSRTRILSDQKKLPAPPLPPPKDGYIPPKSFPRLLNTSISLQPPRTAGARLETIPGSPLSPTTTRSVPTPTRLQFCVTPGTPRTVDRNRIQRAMTGDDIRAPRPLSERAMIPQDSLSRLRPGEDAHSARSPLSISVPSTLSPTESMFTIVSEGSESRAQRTFNTKSRPLERVLNPLSPLHQSPRMMFSSSRLTSSTNNETMSPRRPSRPGDQELPPPSPKRPRQHSQLGFHNMHVDDDTATDSEDNNSEDNRTPTPSSSRHTPEFSAKCHTCPEPCSPGHGLCTACQEHLEPHTPDCDVSDSDYEDFDVRTPSLSPRKTKPRPLVLQPTQARGSNGPPASPGPVTPSFSRPITPTRSPRREGTPLSSLPLTPETPRGWSRLSSPPHQASGSQSRSSSSAQSQTLKTLSSPVFIRPSASPGPGSALFHLERSMQWENWEPLTPGASPKNGNDVVRVGSVSGGEVRRMVVRDSNDEGADTMKMLANEEGEELGRSGGGGGYGDWFSYYAEEEEQEALNRTSAGSSIYDRIQSIYDAYAGEYDELEGEEMEMF</sequence>
<feature type="compositionally biased region" description="Polar residues" evidence="1">
    <location>
        <begin position="305"/>
        <end position="319"/>
    </location>
</feature>
<protein>
    <submittedName>
        <fullName evidence="2">Uncharacterized protein</fullName>
    </submittedName>
</protein>
<accession>A0A9W9CUN8</accession>
<feature type="compositionally biased region" description="Acidic residues" evidence="1">
    <location>
        <begin position="356"/>
        <end position="366"/>
    </location>
</feature>
<feature type="compositionally biased region" description="Polar residues" evidence="1">
    <location>
        <begin position="248"/>
        <end position="271"/>
    </location>
</feature>
<evidence type="ECO:0000313" key="2">
    <source>
        <dbReference type="EMBL" id="KAJ4389178.1"/>
    </source>
</evidence>
<feature type="compositionally biased region" description="Low complexity" evidence="1">
    <location>
        <begin position="463"/>
        <end position="474"/>
    </location>
</feature>
<feature type="region of interest" description="Disordered" evidence="1">
    <location>
        <begin position="426"/>
        <end position="536"/>
    </location>
</feature>
<dbReference type="OrthoDB" id="5235970at2759"/>
<dbReference type="AlphaFoldDB" id="A0A9W9CUN8"/>
<comment type="caution">
    <text evidence="2">The sequence shown here is derived from an EMBL/GenBank/DDBJ whole genome shotgun (WGS) entry which is preliminary data.</text>
</comment>
<feature type="compositionally biased region" description="Low complexity" evidence="1">
    <location>
        <begin position="20"/>
        <end position="29"/>
    </location>
</feature>
<keyword evidence="3" id="KW-1185">Reference proteome</keyword>
<feature type="region of interest" description="Disordered" evidence="1">
    <location>
        <begin position="107"/>
        <end position="139"/>
    </location>
</feature>
<proteinExistence type="predicted"/>
<organism evidence="2 3">
    <name type="scientific">Gnomoniopsis smithogilvyi</name>
    <dbReference type="NCBI Taxonomy" id="1191159"/>
    <lineage>
        <taxon>Eukaryota</taxon>
        <taxon>Fungi</taxon>
        <taxon>Dikarya</taxon>
        <taxon>Ascomycota</taxon>
        <taxon>Pezizomycotina</taxon>
        <taxon>Sordariomycetes</taxon>
        <taxon>Sordariomycetidae</taxon>
        <taxon>Diaporthales</taxon>
        <taxon>Gnomoniaceae</taxon>
        <taxon>Gnomoniopsis</taxon>
    </lineage>
</organism>
<evidence type="ECO:0000313" key="3">
    <source>
        <dbReference type="Proteomes" id="UP001140453"/>
    </source>
</evidence>
<evidence type="ECO:0000256" key="1">
    <source>
        <dbReference type="SAM" id="MobiDB-lite"/>
    </source>
</evidence>